<name>A0ABV4U8J8_9BACT</name>
<feature type="transmembrane region" description="Helical" evidence="5">
    <location>
        <begin position="81"/>
        <end position="104"/>
    </location>
</feature>
<evidence type="ECO:0000259" key="6">
    <source>
        <dbReference type="PROSITE" id="PS51012"/>
    </source>
</evidence>
<protein>
    <recommendedName>
        <fullName evidence="5">Transport permease protein</fullName>
    </recommendedName>
</protein>
<feature type="transmembrane region" description="Helical" evidence="5">
    <location>
        <begin position="157"/>
        <end position="185"/>
    </location>
</feature>
<evidence type="ECO:0000313" key="8">
    <source>
        <dbReference type="Proteomes" id="UP001575105"/>
    </source>
</evidence>
<evidence type="ECO:0000256" key="5">
    <source>
        <dbReference type="RuleBase" id="RU361157"/>
    </source>
</evidence>
<evidence type="ECO:0000256" key="2">
    <source>
        <dbReference type="ARBA" id="ARBA00022692"/>
    </source>
</evidence>
<feature type="transmembrane region" description="Helical" evidence="5">
    <location>
        <begin position="125"/>
        <end position="151"/>
    </location>
</feature>
<dbReference type="EMBL" id="JBGUBD010000013">
    <property type="protein sequence ID" value="MFA9479923.1"/>
    <property type="molecule type" value="Genomic_DNA"/>
</dbReference>
<feature type="transmembrane region" description="Helical" evidence="5">
    <location>
        <begin position="197"/>
        <end position="219"/>
    </location>
</feature>
<comment type="caution">
    <text evidence="7">The sequence shown here is derived from an EMBL/GenBank/DDBJ whole genome shotgun (WGS) entry which is preliminary data.</text>
</comment>
<keyword evidence="5" id="KW-1003">Cell membrane</keyword>
<dbReference type="InterPro" id="IPR000412">
    <property type="entry name" value="ABC_2_transport"/>
</dbReference>
<keyword evidence="3 5" id="KW-1133">Transmembrane helix</keyword>
<dbReference type="Proteomes" id="UP001575105">
    <property type="component" value="Unassembled WGS sequence"/>
</dbReference>
<dbReference type="RefSeq" id="WP_425346849.1">
    <property type="nucleotide sequence ID" value="NZ_JBGUBD010000013.1"/>
</dbReference>
<comment type="subcellular location">
    <subcellularLocation>
        <location evidence="5">Cell membrane</location>
        <topology evidence="5">Multi-pass membrane protein</topology>
    </subcellularLocation>
    <subcellularLocation>
        <location evidence="1">Membrane</location>
        <topology evidence="1">Multi-pass membrane protein</topology>
    </subcellularLocation>
</comment>
<dbReference type="PIRSF" id="PIRSF006648">
    <property type="entry name" value="DrrB"/>
    <property type="match status" value="1"/>
</dbReference>
<accession>A0ABV4U8J8</accession>
<dbReference type="InterPro" id="IPR013525">
    <property type="entry name" value="ABC2_TM"/>
</dbReference>
<dbReference type="PANTHER" id="PTHR43229:SF2">
    <property type="entry name" value="NODULATION PROTEIN J"/>
    <property type="match status" value="1"/>
</dbReference>
<feature type="transmembrane region" description="Helical" evidence="5">
    <location>
        <begin position="41"/>
        <end position="61"/>
    </location>
</feature>
<dbReference type="Pfam" id="PF01061">
    <property type="entry name" value="ABC2_membrane"/>
    <property type="match status" value="1"/>
</dbReference>
<evidence type="ECO:0000256" key="4">
    <source>
        <dbReference type="ARBA" id="ARBA00023136"/>
    </source>
</evidence>
<dbReference type="PRINTS" id="PR00164">
    <property type="entry name" value="ABC2TRNSPORT"/>
</dbReference>
<reference evidence="7 8" key="1">
    <citation type="submission" date="2024-08" db="EMBL/GenBank/DDBJ databases">
        <title>Whole-genome sequencing of halo(alkali)philic microorganisms from hypersaline lakes.</title>
        <authorList>
            <person name="Sorokin D.Y."/>
            <person name="Merkel A.Y."/>
            <person name="Messina E."/>
            <person name="Yakimov M."/>
        </authorList>
    </citation>
    <scope>NUCLEOTIDE SEQUENCE [LARGE SCALE GENOMIC DNA]</scope>
    <source>
        <strain evidence="7 8">AB-hyl4</strain>
    </source>
</reference>
<keyword evidence="2 5" id="KW-0812">Transmembrane</keyword>
<dbReference type="InterPro" id="IPR047817">
    <property type="entry name" value="ABC2_TM_bact-type"/>
</dbReference>
<evidence type="ECO:0000256" key="1">
    <source>
        <dbReference type="ARBA" id="ARBA00004141"/>
    </source>
</evidence>
<keyword evidence="8" id="KW-1185">Reference proteome</keyword>
<sequence length="282" mass="29571">MNTAVSATAPPAAPAAANGSLALATMTLWRREMVRFFRQRNRVIGAFATPVVFWLLLGSGLNRAFAVPVAGEAAESIGYLAYFFPGALVLILLFTAIFSTISVIEDRNAGFLQGVLVSPAPRLAIVLGKVFGGASIATLQGILFLLVWPIVGGWPGLGAMLLAVVVMFVLAVGLTALGLCIAWPLDSTAGFHAIMNLFLMPMWFLSGAVFPVVTAPLWLQVVMYANPLTYGLSVMAAVLQGVESPAIAPLPMGVNVAVMLVSCAALVGLATWIVGRTKRNGV</sequence>
<keyword evidence="4 5" id="KW-0472">Membrane</keyword>
<gene>
    <name evidence="7" type="ORF">ACERK3_16690</name>
</gene>
<dbReference type="PROSITE" id="PS51012">
    <property type="entry name" value="ABC_TM2"/>
    <property type="match status" value="1"/>
</dbReference>
<feature type="domain" description="ABC transmembrane type-2" evidence="6">
    <location>
        <begin position="41"/>
        <end position="277"/>
    </location>
</feature>
<organism evidence="7 8">
    <name type="scientific">Natronomicrosphaera hydrolytica</name>
    <dbReference type="NCBI Taxonomy" id="3242702"/>
    <lineage>
        <taxon>Bacteria</taxon>
        <taxon>Pseudomonadati</taxon>
        <taxon>Planctomycetota</taxon>
        <taxon>Phycisphaerae</taxon>
        <taxon>Phycisphaerales</taxon>
        <taxon>Phycisphaeraceae</taxon>
        <taxon>Natronomicrosphaera</taxon>
    </lineage>
</organism>
<dbReference type="PANTHER" id="PTHR43229">
    <property type="entry name" value="NODULATION PROTEIN J"/>
    <property type="match status" value="1"/>
</dbReference>
<comment type="similarity">
    <text evidence="5">Belongs to the ABC-2 integral membrane protein family.</text>
</comment>
<proteinExistence type="inferred from homology"/>
<dbReference type="InterPro" id="IPR051784">
    <property type="entry name" value="Nod_factor_ABC_transporter"/>
</dbReference>
<feature type="transmembrane region" description="Helical" evidence="5">
    <location>
        <begin position="252"/>
        <end position="274"/>
    </location>
</feature>
<keyword evidence="5" id="KW-0813">Transport</keyword>
<evidence type="ECO:0000313" key="7">
    <source>
        <dbReference type="EMBL" id="MFA9479923.1"/>
    </source>
</evidence>
<evidence type="ECO:0000256" key="3">
    <source>
        <dbReference type="ARBA" id="ARBA00022989"/>
    </source>
</evidence>